<dbReference type="EMBL" id="GBRH01244258">
    <property type="protein sequence ID" value="JAD53637.1"/>
    <property type="molecule type" value="Transcribed_RNA"/>
</dbReference>
<proteinExistence type="predicted"/>
<protein>
    <submittedName>
        <fullName evidence="1">Uncharacterized protein</fullName>
    </submittedName>
</protein>
<organism evidence="1">
    <name type="scientific">Arundo donax</name>
    <name type="common">Giant reed</name>
    <name type="synonym">Donax arundinaceus</name>
    <dbReference type="NCBI Taxonomy" id="35708"/>
    <lineage>
        <taxon>Eukaryota</taxon>
        <taxon>Viridiplantae</taxon>
        <taxon>Streptophyta</taxon>
        <taxon>Embryophyta</taxon>
        <taxon>Tracheophyta</taxon>
        <taxon>Spermatophyta</taxon>
        <taxon>Magnoliopsida</taxon>
        <taxon>Liliopsida</taxon>
        <taxon>Poales</taxon>
        <taxon>Poaceae</taxon>
        <taxon>PACMAD clade</taxon>
        <taxon>Arundinoideae</taxon>
        <taxon>Arundineae</taxon>
        <taxon>Arundo</taxon>
    </lineage>
</organism>
<name>A0A0A9B2X0_ARUDO</name>
<reference evidence="1" key="2">
    <citation type="journal article" date="2015" name="Data Brief">
        <title>Shoot transcriptome of the giant reed, Arundo donax.</title>
        <authorList>
            <person name="Barrero R.A."/>
            <person name="Guerrero F.D."/>
            <person name="Moolhuijzen P."/>
            <person name="Goolsby J.A."/>
            <person name="Tidwell J."/>
            <person name="Bellgard S.E."/>
            <person name="Bellgard M.I."/>
        </authorList>
    </citation>
    <scope>NUCLEOTIDE SEQUENCE</scope>
    <source>
        <tissue evidence="1">Shoot tissue taken approximately 20 cm above the soil surface</tissue>
    </source>
</reference>
<evidence type="ECO:0000313" key="1">
    <source>
        <dbReference type="EMBL" id="JAD53637.1"/>
    </source>
</evidence>
<reference evidence="1" key="1">
    <citation type="submission" date="2014-09" db="EMBL/GenBank/DDBJ databases">
        <authorList>
            <person name="Magalhaes I.L.F."/>
            <person name="Oliveira U."/>
            <person name="Santos F.R."/>
            <person name="Vidigal T.H.D.A."/>
            <person name="Brescovit A.D."/>
            <person name="Santos A.J."/>
        </authorList>
    </citation>
    <scope>NUCLEOTIDE SEQUENCE</scope>
    <source>
        <tissue evidence="1">Shoot tissue taken approximately 20 cm above the soil surface</tissue>
    </source>
</reference>
<dbReference type="AlphaFoldDB" id="A0A0A9B2X0"/>
<accession>A0A0A9B2X0</accession>
<sequence length="27" mass="3266">MLNQMLIDKHQPFHAIQWLYKLVKRGG</sequence>